<dbReference type="GO" id="GO:0004864">
    <property type="term" value="F:protein phosphatase inhibitor activity"/>
    <property type="evidence" value="ECO:0007669"/>
    <property type="project" value="UniProtKB-ARBA"/>
</dbReference>
<name>A0A834LGE9_RHOSS</name>
<dbReference type="Pfam" id="PF10604">
    <property type="entry name" value="Polyketide_cyc2"/>
    <property type="match status" value="1"/>
</dbReference>
<dbReference type="CDD" id="cd07821">
    <property type="entry name" value="PYR_PYL_RCAR_like"/>
    <property type="match status" value="1"/>
</dbReference>
<dbReference type="SUPFAM" id="SSF55961">
    <property type="entry name" value="Bet v1-like"/>
    <property type="match status" value="1"/>
</dbReference>
<dbReference type="InterPro" id="IPR053249">
    <property type="entry name" value="LFS"/>
</dbReference>
<dbReference type="PANTHER" id="PTHR33789">
    <property type="entry name" value="LACHRYMATORY-FACTOR SYNTHASE"/>
    <property type="match status" value="1"/>
</dbReference>
<dbReference type="InterPro" id="IPR019587">
    <property type="entry name" value="Polyketide_cyclase/dehydratase"/>
</dbReference>
<protein>
    <recommendedName>
        <fullName evidence="3">Lachrymatory-factor synthase</fullName>
    </recommendedName>
</protein>
<dbReference type="Proteomes" id="UP000626092">
    <property type="component" value="Unassembled WGS sequence"/>
</dbReference>
<reference evidence="1" key="1">
    <citation type="submission" date="2019-11" db="EMBL/GenBank/DDBJ databases">
        <authorList>
            <person name="Liu Y."/>
            <person name="Hou J."/>
            <person name="Li T.-Q."/>
            <person name="Guan C.-H."/>
            <person name="Wu X."/>
            <person name="Wu H.-Z."/>
            <person name="Ling F."/>
            <person name="Zhang R."/>
            <person name="Shi X.-G."/>
            <person name="Ren J.-P."/>
            <person name="Chen E.-F."/>
            <person name="Sun J.-M."/>
        </authorList>
    </citation>
    <scope>NUCLEOTIDE SEQUENCE</scope>
    <source>
        <strain evidence="1">Adult_tree_wgs_1</strain>
        <tissue evidence="1">Leaves</tissue>
    </source>
</reference>
<evidence type="ECO:0008006" key="3">
    <source>
        <dbReference type="Google" id="ProtNLM"/>
    </source>
</evidence>
<dbReference type="AlphaFoldDB" id="A0A834LGE9"/>
<proteinExistence type="predicted"/>
<organism evidence="1 2">
    <name type="scientific">Rhododendron simsii</name>
    <name type="common">Sims's rhododendron</name>
    <dbReference type="NCBI Taxonomy" id="118357"/>
    <lineage>
        <taxon>Eukaryota</taxon>
        <taxon>Viridiplantae</taxon>
        <taxon>Streptophyta</taxon>
        <taxon>Embryophyta</taxon>
        <taxon>Tracheophyta</taxon>
        <taxon>Spermatophyta</taxon>
        <taxon>Magnoliopsida</taxon>
        <taxon>eudicotyledons</taxon>
        <taxon>Gunneridae</taxon>
        <taxon>Pentapetalae</taxon>
        <taxon>asterids</taxon>
        <taxon>Ericales</taxon>
        <taxon>Ericaceae</taxon>
        <taxon>Ericoideae</taxon>
        <taxon>Rhodoreae</taxon>
        <taxon>Rhododendron</taxon>
    </lineage>
</organism>
<comment type="caution">
    <text evidence="1">The sequence shown here is derived from an EMBL/GenBank/DDBJ whole genome shotgun (WGS) entry which is preliminary data.</text>
</comment>
<evidence type="ECO:0000313" key="1">
    <source>
        <dbReference type="EMBL" id="KAF7138646.1"/>
    </source>
</evidence>
<dbReference type="FunFam" id="3.30.530.20:FF:000064">
    <property type="entry name" value="Lachrymatory-factor synthase"/>
    <property type="match status" value="1"/>
</dbReference>
<sequence>MERNKQPKWESKVSTTLTHASAGQIWPLFNDFFNLLKWFPNLPTCYGIHGTNGEVGCIRYCSGFELPSEDGVNSISWSTERLIATDPIDRIIAYEIVDSNTGFKSYVSKVKIVPEGDDGQDLGCVIEWSFSVEPVEGWVLEDLVKKYEYGLQGMAKKMEDAIRCTEQGQGEE</sequence>
<dbReference type="PANTHER" id="PTHR33789:SF15">
    <property type="entry name" value="LACHRYMATORY-FACTOR SYNTHASE"/>
    <property type="match status" value="1"/>
</dbReference>
<dbReference type="Gene3D" id="3.30.530.20">
    <property type="match status" value="1"/>
</dbReference>
<accession>A0A834LGE9</accession>
<dbReference type="OrthoDB" id="1928994at2759"/>
<gene>
    <name evidence="1" type="ORF">RHSIM_Rhsim07G0146400</name>
</gene>
<keyword evidence="2" id="KW-1185">Reference proteome</keyword>
<dbReference type="EMBL" id="WJXA01000007">
    <property type="protein sequence ID" value="KAF7138646.1"/>
    <property type="molecule type" value="Genomic_DNA"/>
</dbReference>
<evidence type="ECO:0000313" key="2">
    <source>
        <dbReference type="Proteomes" id="UP000626092"/>
    </source>
</evidence>
<dbReference type="InterPro" id="IPR023393">
    <property type="entry name" value="START-like_dom_sf"/>
</dbReference>